<feature type="signal peptide" evidence="1">
    <location>
        <begin position="1"/>
        <end position="26"/>
    </location>
</feature>
<keyword evidence="3" id="KW-1185">Reference proteome</keyword>
<feature type="chain" id="PRO_5034133436" evidence="1">
    <location>
        <begin position="27"/>
        <end position="85"/>
    </location>
</feature>
<evidence type="ECO:0000256" key="1">
    <source>
        <dbReference type="SAM" id="SignalP"/>
    </source>
</evidence>
<protein>
    <submittedName>
        <fullName evidence="2">B671614f-6010-49a5-910f-472c3f90e3af</fullName>
    </submittedName>
</protein>
<proteinExistence type="predicted"/>
<evidence type="ECO:0000313" key="2">
    <source>
        <dbReference type="EMBL" id="CAD6444031.1"/>
    </source>
</evidence>
<keyword evidence="1" id="KW-0732">Signal</keyword>
<reference evidence="2" key="1">
    <citation type="submission" date="2020-10" db="EMBL/GenBank/DDBJ databases">
        <authorList>
            <person name="Kusch S."/>
        </authorList>
    </citation>
    <scope>NUCLEOTIDE SEQUENCE</scope>
    <source>
        <strain evidence="2">SwB9</strain>
    </source>
</reference>
<sequence length="85" mass="9727">MLFDRRTPTQHLLLKALMLVTRVVWSVTPSKSNIIIDFIPFTKSLEEEDTIEESYGFFLVTRLCVSIVASPDTIAVCFQYTDPID</sequence>
<gene>
    <name evidence="2" type="ORF">SCLTRI_LOCUS3823</name>
</gene>
<organism evidence="2 3">
    <name type="scientific">Sclerotinia trifoliorum</name>
    <dbReference type="NCBI Taxonomy" id="28548"/>
    <lineage>
        <taxon>Eukaryota</taxon>
        <taxon>Fungi</taxon>
        <taxon>Dikarya</taxon>
        <taxon>Ascomycota</taxon>
        <taxon>Pezizomycotina</taxon>
        <taxon>Leotiomycetes</taxon>
        <taxon>Helotiales</taxon>
        <taxon>Sclerotiniaceae</taxon>
        <taxon>Sclerotinia</taxon>
    </lineage>
</organism>
<comment type="caution">
    <text evidence="2">The sequence shown here is derived from an EMBL/GenBank/DDBJ whole genome shotgun (WGS) entry which is preliminary data.</text>
</comment>
<accession>A0A8H2ZN28</accession>
<evidence type="ECO:0000313" key="3">
    <source>
        <dbReference type="Proteomes" id="UP000624404"/>
    </source>
</evidence>
<dbReference type="EMBL" id="CAJHIA010000011">
    <property type="protein sequence ID" value="CAD6444031.1"/>
    <property type="molecule type" value="Genomic_DNA"/>
</dbReference>
<dbReference type="Proteomes" id="UP000624404">
    <property type="component" value="Unassembled WGS sequence"/>
</dbReference>
<dbReference type="AlphaFoldDB" id="A0A8H2ZN28"/>
<name>A0A8H2ZN28_9HELO</name>